<dbReference type="Pfam" id="PF03441">
    <property type="entry name" value="FAD_binding_7"/>
    <property type="match status" value="1"/>
</dbReference>
<name>A0A365UCP0_9RHOB</name>
<dbReference type="OrthoDB" id="9772484at2"/>
<dbReference type="Gene3D" id="3.40.50.620">
    <property type="entry name" value="HUPs"/>
    <property type="match status" value="1"/>
</dbReference>
<feature type="binding site" evidence="4">
    <location>
        <position position="271"/>
    </location>
    <ligand>
        <name>FAD</name>
        <dbReference type="ChEBI" id="CHEBI:57692"/>
    </ligand>
</feature>
<evidence type="ECO:0000256" key="3">
    <source>
        <dbReference type="ARBA" id="ARBA00022827"/>
    </source>
</evidence>
<dbReference type="Proteomes" id="UP000253370">
    <property type="component" value="Unassembled WGS sequence"/>
</dbReference>
<keyword evidence="7" id="KW-0456">Lyase</keyword>
<dbReference type="InterPro" id="IPR006050">
    <property type="entry name" value="DNA_photolyase_N"/>
</dbReference>
<dbReference type="Gene3D" id="1.25.40.80">
    <property type="match status" value="1"/>
</dbReference>
<dbReference type="InterPro" id="IPR036155">
    <property type="entry name" value="Crypto/Photolyase_N_sf"/>
</dbReference>
<feature type="region of interest" description="Disordered" evidence="5">
    <location>
        <begin position="487"/>
        <end position="514"/>
    </location>
</feature>
<dbReference type="SUPFAM" id="SSF48173">
    <property type="entry name" value="Cryptochrome/photolyase FAD-binding domain"/>
    <property type="match status" value="1"/>
</dbReference>
<comment type="caution">
    <text evidence="7">The sequence shown here is derived from an EMBL/GenBank/DDBJ whole genome shotgun (WGS) entry which is preliminary data.</text>
</comment>
<evidence type="ECO:0000256" key="1">
    <source>
        <dbReference type="ARBA" id="ARBA00001932"/>
    </source>
</evidence>
<keyword evidence="3 4" id="KW-0274">FAD</keyword>
<dbReference type="GO" id="GO:0009416">
    <property type="term" value="P:response to light stimulus"/>
    <property type="evidence" value="ECO:0007669"/>
    <property type="project" value="TreeGrafter"/>
</dbReference>
<evidence type="ECO:0000313" key="8">
    <source>
        <dbReference type="Proteomes" id="UP000253370"/>
    </source>
</evidence>
<dbReference type="InterPro" id="IPR036134">
    <property type="entry name" value="Crypto/Photolyase_FAD-like_sf"/>
</dbReference>
<evidence type="ECO:0000256" key="5">
    <source>
        <dbReference type="SAM" id="MobiDB-lite"/>
    </source>
</evidence>
<keyword evidence="2 4" id="KW-0285">Flavoprotein</keyword>
<dbReference type="InterPro" id="IPR014729">
    <property type="entry name" value="Rossmann-like_a/b/a_fold"/>
</dbReference>
<reference evidence="7 8" key="1">
    <citation type="submission" date="2018-07" db="EMBL/GenBank/DDBJ databases">
        <title>Rhodosalinus sp. strain E84T genomic sequence and assembly.</title>
        <authorList>
            <person name="Liu Z.-W."/>
            <person name="Lu D.-C."/>
        </authorList>
    </citation>
    <scope>NUCLEOTIDE SEQUENCE [LARGE SCALE GENOMIC DNA]</scope>
    <source>
        <strain evidence="7 8">E84</strain>
    </source>
</reference>
<dbReference type="EMBL" id="QNTQ01000002">
    <property type="protein sequence ID" value="RBI87086.1"/>
    <property type="molecule type" value="Genomic_DNA"/>
</dbReference>
<evidence type="ECO:0000313" key="7">
    <source>
        <dbReference type="EMBL" id="RBI87086.1"/>
    </source>
</evidence>
<dbReference type="Pfam" id="PF00875">
    <property type="entry name" value="DNA_photolyase"/>
    <property type="match status" value="1"/>
</dbReference>
<comment type="cofactor">
    <cofactor evidence="1">
        <name>(6R)-5,10-methylene-5,6,7,8-tetrahydrofolate</name>
        <dbReference type="ChEBI" id="CHEBI:15636"/>
    </cofactor>
</comment>
<dbReference type="PANTHER" id="PTHR11455">
    <property type="entry name" value="CRYPTOCHROME"/>
    <property type="match status" value="1"/>
</dbReference>
<dbReference type="Gene3D" id="1.10.579.10">
    <property type="entry name" value="DNA Cyclobutane Dipyrimidine Photolyase, subunit A, domain 3"/>
    <property type="match status" value="1"/>
</dbReference>
<dbReference type="SUPFAM" id="SSF52425">
    <property type="entry name" value="Cryptochrome/photolyase, N-terminal domain"/>
    <property type="match status" value="1"/>
</dbReference>
<dbReference type="GO" id="GO:0071949">
    <property type="term" value="F:FAD binding"/>
    <property type="evidence" value="ECO:0007669"/>
    <property type="project" value="TreeGrafter"/>
</dbReference>
<dbReference type="RefSeq" id="WP_113287934.1">
    <property type="nucleotide sequence ID" value="NZ_QNTQ01000002.1"/>
</dbReference>
<dbReference type="PROSITE" id="PS51645">
    <property type="entry name" value="PHR_CRY_ALPHA_BETA"/>
    <property type="match status" value="1"/>
</dbReference>
<dbReference type="GO" id="GO:0003904">
    <property type="term" value="F:deoxyribodipyrimidine photo-lyase activity"/>
    <property type="evidence" value="ECO:0007669"/>
    <property type="project" value="TreeGrafter"/>
</dbReference>
<sequence>MAGAQSGTAIVWFKRDLRVADHPALARAAASGLPVLPLYIVEPGLWAEPDASARHYAFLGETLADLQDDLAALGAALVVRVGAAVEVLEALRRAHGVTHLFSHEETGNAWTYARDRRVGDWARAQGVSWEELPQSGVVRRLQGRDGWAARRDRFVFAEPVPAPVRLQAVAARSDPWPEAARFGLAADPCPGRQRGGRAEALRTLDSFLTERGRDYRRAMSSPLEGAEACSRLSPHLALGALSVREAALAAASRQRAVRGTRDGWAGSLRSFQSRLAWRDHFMQKLEDEPALEHRCLHPAYEGLRPRPPDAARLAAWARGETGIPFVDACMRSLIATGWINFRMRAMLVAVASYHLWLDWRDTGPVLARLFTDYEPGIHWPQMQMQSGTTGMNTVRIYNPVKQGRDQDPTGAFTRRWVPELGEVPDAVLQEPWRWERAPALLGRGYPAPVVEVAAAARAAREAVWGIRRGEGFRETADALVTKHASRREGTGRFVNDRAPRRRKPADDRQGSFGF</sequence>
<comment type="cofactor">
    <cofactor evidence="4">
        <name>FAD</name>
        <dbReference type="ChEBI" id="CHEBI:57692"/>
    </cofactor>
    <text evidence="4">Binds 1 FAD per subunit.</text>
</comment>
<dbReference type="InterPro" id="IPR005101">
    <property type="entry name" value="Cryptochr/Photolyase_FAD-bd"/>
</dbReference>
<evidence type="ECO:0000256" key="2">
    <source>
        <dbReference type="ARBA" id="ARBA00022630"/>
    </source>
</evidence>
<evidence type="ECO:0000256" key="4">
    <source>
        <dbReference type="PIRSR" id="PIRSR602081-1"/>
    </source>
</evidence>
<dbReference type="InterPro" id="IPR002081">
    <property type="entry name" value="Cryptochrome/DNA_photolyase_1"/>
</dbReference>
<dbReference type="AlphaFoldDB" id="A0A365UCP0"/>
<protein>
    <submittedName>
        <fullName evidence="7">Deoxyribodipyrimidine photolyase</fullName>
    </submittedName>
</protein>
<dbReference type="PANTHER" id="PTHR11455:SF9">
    <property type="entry name" value="CRYPTOCHROME CIRCADIAN CLOCK 5 ISOFORM X1"/>
    <property type="match status" value="1"/>
</dbReference>
<proteinExistence type="predicted"/>
<evidence type="ECO:0000259" key="6">
    <source>
        <dbReference type="PROSITE" id="PS51645"/>
    </source>
</evidence>
<keyword evidence="8" id="KW-1185">Reference proteome</keyword>
<accession>A0A365UCP0</accession>
<gene>
    <name evidence="7" type="ORF">DRV85_02885</name>
</gene>
<dbReference type="GO" id="GO:0003677">
    <property type="term" value="F:DNA binding"/>
    <property type="evidence" value="ECO:0007669"/>
    <property type="project" value="TreeGrafter"/>
</dbReference>
<feature type="binding site" evidence="4">
    <location>
        <position position="215"/>
    </location>
    <ligand>
        <name>FAD</name>
        <dbReference type="ChEBI" id="CHEBI:57692"/>
    </ligand>
</feature>
<feature type="domain" description="Photolyase/cryptochrome alpha/beta" evidence="6">
    <location>
        <begin position="7"/>
        <end position="137"/>
    </location>
</feature>
<organism evidence="7 8">
    <name type="scientific">Rhodosalinus halophilus</name>
    <dbReference type="NCBI Taxonomy" id="2259333"/>
    <lineage>
        <taxon>Bacteria</taxon>
        <taxon>Pseudomonadati</taxon>
        <taxon>Pseudomonadota</taxon>
        <taxon>Alphaproteobacteria</taxon>
        <taxon>Rhodobacterales</taxon>
        <taxon>Paracoccaceae</taxon>
        <taxon>Rhodosalinus</taxon>
    </lineage>
</organism>